<dbReference type="STRING" id="1640674.SAMN05216323_10898"/>
<evidence type="ECO:0000313" key="1">
    <source>
        <dbReference type="EMBL" id="SDD12946.1"/>
    </source>
</evidence>
<name>A0A1G6S9V4_9BACT</name>
<proteinExistence type="predicted"/>
<accession>A0A1G6S9V4</accession>
<dbReference type="AlphaFoldDB" id="A0A1G6S9V4"/>
<reference evidence="1 2" key="1">
    <citation type="submission" date="2016-09" db="EMBL/GenBank/DDBJ databases">
        <authorList>
            <person name="Capua I."/>
            <person name="De Benedictis P."/>
            <person name="Joannis T."/>
            <person name="Lombin L.H."/>
            <person name="Cattoli G."/>
        </authorList>
    </citation>
    <scope>NUCLEOTIDE SEQUENCE [LARGE SCALE GENOMIC DNA]</scope>
    <source>
        <strain evidence="1 2">A7P-90m</strain>
    </source>
</reference>
<dbReference type="Proteomes" id="UP000199452">
    <property type="component" value="Unassembled WGS sequence"/>
</dbReference>
<gene>
    <name evidence="1" type="ORF">SAMN05216323_10898</name>
</gene>
<organism evidence="1 2">
    <name type="scientific">Williamwhitmania taraxaci</name>
    <dbReference type="NCBI Taxonomy" id="1640674"/>
    <lineage>
        <taxon>Bacteria</taxon>
        <taxon>Pseudomonadati</taxon>
        <taxon>Bacteroidota</taxon>
        <taxon>Bacteroidia</taxon>
        <taxon>Bacteroidales</taxon>
        <taxon>Williamwhitmaniaceae</taxon>
        <taxon>Williamwhitmania</taxon>
    </lineage>
</organism>
<keyword evidence="2" id="KW-1185">Reference proteome</keyword>
<protein>
    <submittedName>
        <fullName evidence="1">Uncharacterized protein</fullName>
    </submittedName>
</protein>
<dbReference type="EMBL" id="FMYP01000089">
    <property type="protein sequence ID" value="SDD12946.1"/>
    <property type="molecule type" value="Genomic_DNA"/>
</dbReference>
<evidence type="ECO:0000313" key="2">
    <source>
        <dbReference type="Proteomes" id="UP000199452"/>
    </source>
</evidence>
<sequence length="93" mass="10297">MQVEAAMLLPVQPIGDSNCTLQQFKTNMGVTFIAALVTIAKKTLGWLFACYCKNLSLQYRISLRHYILKGFSVKSLECNSVFCVGVSKPPQHG</sequence>